<dbReference type="Proteomes" id="UP000548326">
    <property type="component" value="Unassembled WGS sequence"/>
</dbReference>
<evidence type="ECO:0000259" key="2">
    <source>
        <dbReference type="Pfam" id="PF04738"/>
    </source>
</evidence>
<dbReference type="NCBIfam" id="TIGR03891">
    <property type="entry name" value="thiopep_ocin"/>
    <property type="match status" value="1"/>
</dbReference>
<organism evidence="4 5">
    <name type="scientific">Mucilaginibacter lappiensis</name>
    <dbReference type="NCBI Taxonomy" id="354630"/>
    <lineage>
        <taxon>Bacteria</taxon>
        <taxon>Pseudomonadati</taxon>
        <taxon>Bacteroidota</taxon>
        <taxon>Sphingobacteriia</taxon>
        <taxon>Sphingobacteriales</taxon>
        <taxon>Sphingobacteriaceae</taxon>
        <taxon>Mucilaginibacter</taxon>
    </lineage>
</organism>
<dbReference type="InterPro" id="IPR023809">
    <property type="entry name" value="Thiopep_bacteriocin_synth_dom"/>
</dbReference>
<protein>
    <submittedName>
        <fullName evidence="4">Thiopeptide-type bacteriocin biosynthesis protein</fullName>
    </submittedName>
</protein>
<name>A0A841JQJ6_9SPHI</name>
<dbReference type="Pfam" id="PF04738">
    <property type="entry name" value="Lant_dehydr_N"/>
    <property type="match status" value="1"/>
</dbReference>
<dbReference type="InterPro" id="IPR006827">
    <property type="entry name" value="Lant_deHydtase_N"/>
</dbReference>
<evidence type="ECO:0000259" key="3">
    <source>
        <dbReference type="Pfam" id="PF14028"/>
    </source>
</evidence>
<comment type="caution">
    <text evidence="4">The sequence shown here is derived from an EMBL/GenBank/DDBJ whole genome shotgun (WGS) entry which is preliminary data.</text>
</comment>
<feature type="domain" description="Lantibiotic dehydratase N-terminal" evidence="2">
    <location>
        <begin position="33"/>
        <end position="673"/>
    </location>
</feature>
<dbReference type="EMBL" id="JACHCA010000019">
    <property type="protein sequence ID" value="MBB6131028.1"/>
    <property type="molecule type" value="Genomic_DNA"/>
</dbReference>
<dbReference type="RefSeq" id="WP_183589647.1">
    <property type="nucleotide sequence ID" value="NZ_JACHCA010000019.1"/>
</dbReference>
<reference evidence="4 5" key="1">
    <citation type="submission" date="2020-08" db="EMBL/GenBank/DDBJ databases">
        <title>Genomic Encyclopedia of Type Strains, Phase IV (KMG-V): Genome sequencing to study the core and pangenomes of soil and plant-associated prokaryotes.</title>
        <authorList>
            <person name="Whitman W."/>
        </authorList>
    </citation>
    <scope>NUCLEOTIDE SEQUENCE [LARGE SCALE GENOMIC DNA]</scope>
    <source>
        <strain evidence="4 5">MP601</strain>
    </source>
</reference>
<feature type="coiled-coil region" evidence="1">
    <location>
        <begin position="256"/>
        <end position="283"/>
    </location>
</feature>
<evidence type="ECO:0000256" key="1">
    <source>
        <dbReference type="SAM" id="Coils"/>
    </source>
</evidence>
<keyword evidence="1" id="KW-0175">Coiled coil</keyword>
<dbReference type="AlphaFoldDB" id="A0A841JQJ6"/>
<proteinExistence type="predicted"/>
<evidence type="ECO:0000313" key="5">
    <source>
        <dbReference type="Proteomes" id="UP000548326"/>
    </source>
</evidence>
<accession>A0A841JQJ6</accession>
<sequence>MADYQFIPDLILRIPLLSFERYSADNIQEIVSNPQFQYAIYLANPALHQLLLHKHFDISTFNDKELLSIQKYINRTCFRPTPFGCFASSTVVDWGQDDQILLKDKTHDHIHLLLDQEISLLLAKKLLKDNPYPRQLSLNPTIYRLKKSYRFVKTTHQEGVSALFFTLDSIKANKFIDSIVKLFKKGPLPEAQLLSIITGWGFQNTEAAEYLNRLLTSQILTTQLEPNLLGEDYLYRLTNVPSTTTNPLLFQLNTLYKKLNAAKPFAQEVLQELDDEIKQLTADCIKKTSVNFYSNFERKKLSGSLNIKYQEQISTAITALQILVPYASPQNLKDFISEFKTRFDRQKVSLLLALDPDTGIAYGGASGSDRGPLLNQVKFNATAKSSPVMEWTMVHQLLLQLWTNNTNREAYASIELNPSHLSKLDKATYPLPPSMMVMFREFDDQIFIENAGGCSGTSIIGRFTLFNDEVLDLSTQIAQIEEQANPDVIFADIGILSDTHTDNINRRYPVYPYEIPINSVPVQLVSHQIALSDLLVSVVKDEVVLESVSLQKVIQPRLSSAYNYVHNHLSIFKFLCDLQYQGIQNNLTFDLEYYFPGLKFYPRVSMGSIILSAAKWYLATSDIDYLNKATKKEGLDKILEIKQQISLPDLICLTRADQQLVFNLTQKQEVLLLLNCIAGTEQVKLQEYFLPNAAQAKILIAGKPMVNQFITFLHQTNMVYPAKFSPQPASNKKIKREFAPGSEWLYFKIYCSPQIADHLLSDQILPLMAALEKKEVSSWFFIRYQESGYHLRLRLKINPIDIGRVMIKLNKQLAISLQSHEIKKLQTDTYIREIERYGADVIAFVEVFFNASSKLVIHFIKNREPGYSNHSLAIMDIDQLMRLFMPTVTDQISFLQLVADNFHQEFSGNKALKIDLDMKYRELKTEIQSLLNDPHYFKTLKLDKYHREFLHQAGQIANVASHFTAERRLALLADMIHMHFNRLFTEDEREQEYIIYYCMLKYKLSVKARL</sequence>
<feature type="domain" description="Thiopeptide-type bacteriocin biosynthesis" evidence="3">
    <location>
        <begin position="744"/>
        <end position="1002"/>
    </location>
</feature>
<gene>
    <name evidence="4" type="ORF">HDF22_005179</name>
</gene>
<evidence type="ECO:0000313" key="4">
    <source>
        <dbReference type="EMBL" id="MBB6131028.1"/>
    </source>
</evidence>
<dbReference type="Pfam" id="PF14028">
    <property type="entry name" value="Lant_dehydr_C"/>
    <property type="match status" value="1"/>
</dbReference>